<sequence>MSKKITEIIDSELKELVSNFMINTDLEIAALEVAFKKSDLATINRLGHNMKGSALNYGFIILAELGRSIERAALDEDVIKIDQLLIQLKDYVARVEIMFEKK</sequence>
<dbReference type="SUPFAM" id="SSF47226">
    <property type="entry name" value="Histidine-containing phosphotransfer domain, HPT domain"/>
    <property type="match status" value="1"/>
</dbReference>
<evidence type="ECO:0000256" key="1">
    <source>
        <dbReference type="PROSITE-ProRule" id="PRU00110"/>
    </source>
</evidence>
<dbReference type="InterPro" id="IPR008207">
    <property type="entry name" value="Sig_transdc_His_kin_Hpt_dom"/>
</dbReference>
<dbReference type="GO" id="GO:0000160">
    <property type="term" value="P:phosphorelay signal transduction system"/>
    <property type="evidence" value="ECO:0007669"/>
    <property type="project" value="InterPro"/>
</dbReference>
<dbReference type="Pfam" id="PF01627">
    <property type="entry name" value="Hpt"/>
    <property type="match status" value="1"/>
</dbReference>
<protein>
    <submittedName>
        <fullName evidence="3">Hpt domain-containing protein</fullName>
    </submittedName>
</protein>
<dbReference type="OrthoDB" id="5460624at2"/>
<dbReference type="InterPro" id="IPR036641">
    <property type="entry name" value="HPT_dom_sf"/>
</dbReference>
<keyword evidence="4" id="KW-1185">Reference proteome</keyword>
<name>A0A1G9HT87_9BACT</name>
<evidence type="ECO:0000313" key="4">
    <source>
        <dbReference type="Proteomes" id="UP000199053"/>
    </source>
</evidence>
<keyword evidence="1" id="KW-0597">Phosphoprotein</keyword>
<feature type="domain" description="HPt" evidence="2">
    <location>
        <begin position="9"/>
        <end position="102"/>
    </location>
</feature>
<evidence type="ECO:0000313" key="3">
    <source>
        <dbReference type="EMBL" id="SDL16169.1"/>
    </source>
</evidence>
<dbReference type="PROSITE" id="PS50894">
    <property type="entry name" value="HPT"/>
    <property type="match status" value="1"/>
</dbReference>
<accession>A0A1G9HT87</accession>
<dbReference type="GO" id="GO:0004672">
    <property type="term" value="F:protein kinase activity"/>
    <property type="evidence" value="ECO:0007669"/>
    <property type="project" value="UniProtKB-ARBA"/>
</dbReference>
<dbReference type="AlphaFoldDB" id="A0A1G9HT87"/>
<dbReference type="Gene3D" id="1.20.120.160">
    <property type="entry name" value="HPT domain"/>
    <property type="match status" value="1"/>
</dbReference>
<evidence type="ECO:0000259" key="2">
    <source>
        <dbReference type="PROSITE" id="PS50894"/>
    </source>
</evidence>
<dbReference type="Proteomes" id="UP000199053">
    <property type="component" value="Unassembled WGS sequence"/>
</dbReference>
<dbReference type="RefSeq" id="WP_092161198.1">
    <property type="nucleotide sequence ID" value="NZ_FNGA01000003.1"/>
</dbReference>
<gene>
    <name evidence="3" type="ORF">SAMN05660337_2302</name>
</gene>
<feature type="modified residue" description="Phosphohistidine" evidence="1">
    <location>
        <position position="48"/>
    </location>
</feature>
<dbReference type="STRING" id="246191.SAMN05660337_2302"/>
<reference evidence="4" key="1">
    <citation type="submission" date="2016-10" db="EMBL/GenBank/DDBJ databases">
        <authorList>
            <person name="Varghese N."/>
            <person name="Submissions S."/>
        </authorList>
    </citation>
    <scope>NUCLEOTIDE SEQUENCE [LARGE SCALE GENOMIC DNA]</scope>
    <source>
        <strain evidence="4">DSM 16995</strain>
    </source>
</reference>
<dbReference type="EMBL" id="FNGA01000003">
    <property type="protein sequence ID" value="SDL16169.1"/>
    <property type="molecule type" value="Genomic_DNA"/>
</dbReference>
<proteinExistence type="predicted"/>
<organism evidence="3 4">
    <name type="scientific">Maridesulfovibrio ferrireducens</name>
    <dbReference type="NCBI Taxonomy" id="246191"/>
    <lineage>
        <taxon>Bacteria</taxon>
        <taxon>Pseudomonadati</taxon>
        <taxon>Thermodesulfobacteriota</taxon>
        <taxon>Desulfovibrionia</taxon>
        <taxon>Desulfovibrionales</taxon>
        <taxon>Desulfovibrionaceae</taxon>
        <taxon>Maridesulfovibrio</taxon>
    </lineage>
</organism>